<gene>
    <name evidence="1" type="ORF">SAMN05421819_1158</name>
</gene>
<dbReference type="AlphaFoldDB" id="A0A1H5URI5"/>
<reference evidence="1 2" key="1">
    <citation type="submission" date="2016-10" db="EMBL/GenBank/DDBJ databases">
        <authorList>
            <person name="de Groot N.N."/>
        </authorList>
    </citation>
    <scope>NUCLEOTIDE SEQUENCE [LARGE SCALE GENOMIC DNA]</scope>
    <source>
        <strain evidence="1 2">DSM 22489</strain>
    </source>
</reference>
<dbReference type="InterPro" id="IPR052546">
    <property type="entry name" value="Transposase_8_domain"/>
</dbReference>
<accession>A0A1H5URI5</accession>
<evidence type="ECO:0000313" key="1">
    <source>
        <dbReference type="EMBL" id="SEF77722.1"/>
    </source>
</evidence>
<evidence type="ECO:0000313" key="2">
    <source>
        <dbReference type="Proteomes" id="UP000236728"/>
    </source>
</evidence>
<dbReference type="Proteomes" id="UP000236728">
    <property type="component" value="Unassembled WGS sequence"/>
</dbReference>
<dbReference type="SUPFAM" id="SSF46689">
    <property type="entry name" value="Homeodomain-like"/>
    <property type="match status" value="1"/>
</dbReference>
<protein>
    <submittedName>
        <fullName evidence="1">Putative transposase</fullName>
    </submittedName>
</protein>
<dbReference type="GO" id="GO:0006313">
    <property type="term" value="P:DNA transposition"/>
    <property type="evidence" value="ECO:0007669"/>
    <property type="project" value="InterPro"/>
</dbReference>
<organism evidence="1 2">
    <name type="scientific">Bryocella elongata</name>
    <dbReference type="NCBI Taxonomy" id="863522"/>
    <lineage>
        <taxon>Bacteria</taxon>
        <taxon>Pseudomonadati</taxon>
        <taxon>Acidobacteriota</taxon>
        <taxon>Terriglobia</taxon>
        <taxon>Terriglobales</taxon>
        <taxon>Acidobacteriaceae</taxon>
        <taxon>Bryocella</taxon>
    </lineage>
</organism>
<proteinExistence type="predicted"/>
<dbReference type="GO" id="GO:0004803">
    <property type="term" value="F:transposase activity"/>
    <property type="evidence" value="ECO:0007669"/>
    <property type="project" value="InterPro"/>
</dbReference>
<dbReference type="Pfam" id="PF01527">
    <property type="entry name" value="HTH_Tnp_1"/>
    <property type="match status" value="1"/>
</dbReference>
<dbReference type="InterPro" id="IPR009057">
    <property type="entry name" value="Homeodomain-like_sf"/>
</dbReference>
<dbReference type="PANTHER" id="PTHR33609">
    <property type="entry name" value="LOW CALCIUM RESPONSE LOCUS PROTEIN S"/>
    <property type="match status" value="1"/>
</dbReference>
<dbReference type="InterPro" id="IPR002514">
    <property type="entry name" value="Transposase_8"/>
</dbReference>
<sequence length="90" mass="10193">MGKKGHREEDILRVSREAESGDTVVEICRKLGISQQTFYLWKKKYAGPGLSELHELRQLRDENAKLKRLVADLSLDRPLPSGPDTVTFIG</sequence>
<name>A0A1H5URI5_9BACT</name>
<dbReference type="PANTHER" id="PTHR33609:SF1">
    <property type="entry name" value="TRANSPOSASE"/>
    <property type="match status" value="1"/>
</dbReference>
<dbReference type="GO" id="GO:0003677">
    <property type="term" value="F:DNA binding"/>
    <property type="evidence" value="ECO:0007669"/>
    <property type="project" value="InterPro"/>
</dbReference>
<dbReference type="EMBL" id="FNVA01000001">
    <property type="protein sequence ID" value="SEF77722.1"/>
    <property type="molecule type" value="Genomic_DNA"/>
</dbReference>
<keyword evidence="2" id="KW-1185">Reference proteome</keyword>